<keyword evidence="2" id="KW-1185">Reference proteome</keyword>
<reference evidence="3" key="1">
    <citation type="submission" date="2022-11" db="UniProtKB">
        <authorList>
            <consortium name="WormBaseParasite"/>
        </authorList>
    </citation>
    <scope>IDENTIFICATION</scope>
</reference>
<organism evidence="2 3">
    <name type="scientific">Meloidogyne incognita</name>
    <name type="common">Southern root-knot nematode worm</name>
    <name type="synonym">Oxyuris incognita</name>
    <dbReference type="NCBI Taxonomy" id="6306"/>
    <lineage>
        <taxon>Eukaryota</taxon>
        <taxon>Metazoa</taxon>
        <taxon>Ecdysozoa</taxon>
        <taxon>Nematoda</taxon>
        <taxon>Chromadorea</taxon>
        <taxon>Rhabditida</taxon>
        <taxon>Tylenchina</taxon>
        <taxon>Tylenchomorpha</taxon>
        <taxon>Tylenchoidea</taxon>
        <taxon>Meloidogynidae</taxon>
        <taxon>Meloidogyninae</taxon>
        <taxon>Meloidogyne</taxon>
        <taxon>Meloidogyne incognita group</taxon>
    </lineage>
</organism>
<evidence type="ECO:0000313" key="2">
    <source>
        <dbReference type="Proteomes" id="UP000887563"/>
    </source>
</evidence>
<dbReference type="AlphaFoldDB" id="A0A914MT91"/>
<evidence type="ECO:0000313" key="3">
    <source>
        <dbReference type="WBParaSite" id="Minc3s02108g28332"/>
    </source>
</evidence>
<dbReference type="WBParaSite" id="Minc3s02108g28332">
    <property type="protein sequence ID" value="Minc3s02108g28332"/>
    <property type="gene ID" value="Minc3s02108g28332"/>
</dbReference>
<name>A0A914MT91_MELIC</name>
<accession>A0A914MT91</accession>
<proteinExistence type="predicted"/>
<feature type="compositionally biased region" description="Basic residues" evidence="1">
    <location>
        <begin position="47"/>
        <end position="74"/>
    </location>
</feature>
<evidence type="ECO:0000256" key="1">
    <source>
        <dbReference type="SAM" id="MobiDB-lite"/>
    </source>
</evidence>
<dbReference type="Proteomes" id="UP000887563">
    <property type="component" value="Unplaced"/>
</dbReference>
<protein>
    <submittedName>
        <fullName evidence="3">Secreted protein</fullName>
    </submittedName>
</protein>
<feature type="region of interest" description="Disordered" evidence="1">
    <location>
        <begin position="47"/>
        <end position="91"/>
    </location>
</feature>
<sequence>MRPRLTCGWCVAYIFYFCGQHLRTNPQIDFLKLFASPDLIFNTSHIYSKKSRPRPRPRLHPKTKTKTKTGKNPRKVLSQDSRPRVLEVSNI</sequence>